<evidence type="ECO:0000256" key="4">
    <source>
        <dbReference type="PROSITE-ProRule" id="PRU00284"/>
    </source>
</evidence>
<comment type="subcellular location">
    <subcellularLocation>
        <location evidence="1">Membrane</location>
    </subcellularLocation>
</comment>
<dbReference type="InterPro" id="IPR000014">
    <property type="entry name" value="PAS"/>
</dbReference>
<dbReference type="OrthoDB" id="9765776at2"/>
<protein>
    <submittedName>
        <fullName evidence="7">Methyl-accepting chemotaxis protein</fullName>
    </submittedName>
</protein>
<dbReference type="RefSeq" id="WP_075608028.1">
    <property type="nucleotide sequence ID" value="NZ_CP052766.1"/>
</dbReference>
<dbReference type="PANTHER" id="PTHR32089">
    <property type="entry name" value="METHYL-ACCEPTING CHEMOTAXIS PROTEIN MCPB"/>
    <property type="match status" value="1"/>
</dbReference>
<evidence type="ECO:0000256" key="2">
    <source>
        <dbReference type="ARBA" id="ARBA00023224"/>
    </source>
</evidence>
<dbReference type="NCBIfam" id="TIGR00229">
    <property type="entry name" value="sensory_box"/>
    <property type="match status" value="2"/>
</dbReference>
<proteinExistence type="inferred from homology"/>
<dbReference type="AlphaFoldDB" id="A0A6M4MBV8"/>
<dbReference type="CDD" id="cd00130">
    <property type="entry name" value="PAS"/>
    <property type="match status" value="2"/>
</dbReference>
<dbReference type="KEGG" id="apel:CA267_007690"/>
<dbReference type="EMBL" id="CP052766">
    <property type="protein sequence ID" value="QJR80671.1"/>
    <property type="molecule type" value="Genomic_DNA"/>
</dbReference>
<sequence length="438" mass="48872">MFNNHLKAEIIQLKEELFHLRQIRESLDTEMIYVRLDNQGGVEYVNESFKKELGYQDKDIVGKKFLQFVPDIARSTPHFKKFAASLKDASHYAGVVQFLKRDNKEGWLRTIMQPVLSSQGVVKYFTLHCSDLTRTIKTSLEHENLVQALTRSTAVIEFDLEGKILTANDAFLSAMKYRLEDVKGKHHRIFCEPEEYNSSDYENFWNRLRNGQFVADRFKRIDKQGNAVWLEASYNPVADSHKRLYKVVKFATVITPQVERELAVSQAADIAFHTSNRTDDAAKRGRKVTNELVEAMNVLARQMESASSGIGALDEQSVKISKIISSISSIADQTNLLALNAAIEAARAGDQGRGFAVVADEVRQLASRTTSSTEEIVSVVQHNQTLAAEAVSLVNQGKAQAEHGLALASSAGSVIQEIQQGAQEVVDAVGQFADHLKE</sequence>
<name>A0A6M4MBV8_9ALTE</name>
<evidence type="ECO:0000256" key="3">
    <source>
        <dbReference type="ARBA" id="ARBA00029447"/>
    </source>
</evidence>
<dbReference type="Gene3D" id="3.30.450.20">
    <property type="entry name" value="PAS domain"/>
    <property type="match status" value="2"/>
</dbReference>
<dbReference type="InterPro" id="IPR013655">
    <property type="entry name" value="PAS_fold_3"/>
</dbReference>
<feature type="domain" description="Methyl-accepting transducer" evidence="5">
    <location>
        <begin position="264"/>
        <end position="438"/>
    </location>
</feature>
<dbReference type="PROSITE" id="PS50111">
    <property type="entry name" value="CHEMOTAXIS_TRANSDUC_2"/>
    <property type="match status" value="1"/>
</dbReference>
<keyword evidence="8" id="KW-1185">Reference proteome</keyword>
<dbReference type="GO" id="GO:0006935">
    <property type="term" value="P:chemotaxis"/>
    <property type="evidence" value="ECO:0007669"/>
    <property type="project" value="InterPro"/>
</dbReference>
<reference evidence="7 8" key="2">
    <citation type="submission" date="2020-04" db="EMBL/GenBank/DDBJ databases">
        <title>Complete genome sequence of Alteromonas pelagimontana 5.12T.</title>
        <authorList>
            <person name="Sinha R.K."/>
            <person name="Krishnan K.P."/>
            <person name="Kurian J.P."/>
        </authorList>
    </citation>
    <scope>NUCLEOTIDE SEQUENCE [LARGE SCALE GENOMIC DNA]</scope>
    <source>
        <strain evidence="7 8">5.12</strain>
    </source>
</reference>
<dbReference type="PRINTS" id="PR00260">
    <property type="entry name" value="CHEMTRNSDUCR"/>
</dbReference>
<organism evidence="7 8">
    <name type="scientific">Alteromonas pelagimontana</name>
    <dbReference type="NCBI Taxonomy" id="1858656"/>
    <lineage>
        <taxon>Bacteria</taxon>
        <taxon>Pseudomonadati</taxon>
        <taxon>Pseudomonadota</taxon>
        <taxon>Gammaproteobacteria</taxon>
        <taxon>Alteromonadales</taxon>
        <taxon>Alteromonadaceae</taxon>
        <taxon>Alteromonas/Salinimonas group</taxon>
        <taxon>Alteromonas</taxon>
    </lineage>
</organism>
<accession>A0A6M4MBV8</accession>
<evidence type="ECO:0000259" key="5">
    <source>
        <dbReference type="PROSITE" id="PS50111"/>
    </source>
</evidence>
<dbReference type="Pfam" id="PF13426">
    <property type="entry name" value="PAS_9"/>
    <property type="match status" value="1"/>
</dbReference>
<dbReference type="SUPFAM" id="SSF55785">
    <property type="entry name" value="PYP-like sensor domain (PAS domain)"/>
    <property type="match status" value="2"/>
</dbReference>
<dbReference type="InterPro" id="IPR004089">
    <property type="entry name" value="MCPsignal_dom"/>
</dbReference>
<dbReference type="SUPFAM" id="SSF58104">
    <property type="entry name" value="Methyl-accepting chemotaxis protein (MCP) signaling domain"/>
    <property type="match status" value="1"/>
</dbReference>
<dbReference type="InterPro" id="IPR004090">
    <property type="entry name" value="Chemotax_Me-accpt_rcpt"/>
</dbReference>
<dbReference type="GO" id="GO:0016020">
    <property type="term" value="C:membrane"/>
    <property type="evidence" value="ECO:0007669"/>
    <property type="project" value="UniProtKB-SubCell"/>
</dbReference>
<comment type="similarity">
    <text evidence="3">Belongs to the methyl-accepting chemotaxis (MCP) protein family.</text>
</comment>
<dbReference type="Gene3D" id="1.10.287.950">
    <property type="entry name" value="Methyl-accepting chemotaxis protein"/>
    <property type="match status" value="1"/>
</dbReference>
<dbReference type="PROSITE" id="PS50112">
    <property type="entry name" value="PAS"/>
    <property type="match status" value="1"/>
</dbReference>
<dbReference type="InterPro" id="IPR035965">
    <property type="entry name" value="PAS-like_dom_sf"/>
</dbReference>
<reference evidence="8" key="1">
    <citation type="submission" date="2014-12" db="EMBL/GenBank/DDBJ databases">
        <title>Complete genome sequence of a multi-drug resistant Klebsiella pneumoniae.</title>
        <authorList>
            <person name="Hua X."/>
            <person name="Chen Q."/>
            <person name="Li X."/>
            <person name="Feng Y."/>
            <person name="Ruan Z."/>
            <person name="Yu Y."/>
        </authorList>
    </citation>
    <scope>NUCLEOTIDE SEQUENCE [LARGE SCALE GENOMIC DNA]</scope>
    <source>
        <strain evidence="8">5.12</strain>
    </source>
</reference>
<evidence type="ECO:0000256" key="1">
    <source>
        <dbReference type="ARBA" id="ARBA00004370"/>
    </source>
</evidence>
<dbReference type="SMART" id="SM00283">
    <property type="entry name" value="MA"/>
    <property type="match status" value="1"/>
</dbReference>
<dbReference type="PANTHER" id="PTHR32089:SF112">
    <property type="entry name" value="LYSOZYME-LIKE PROTEIN-RELATED"/>
    <property type="match status" value="1"/>
</dbReference>
<dbReference type="Pfam" id="PF00015">
    <property type="entry name" value="MCPsignal"/>
    <property type="match status" value="1"/>
</dbReference>
<dbReference type="Pfam" id="PF08447">
    <property type="entry name" value="PAS_3"/>
    <property type="match status" value="1"/>
</dbReference>
<feature type="domain" description="PAS" evidence="6">
    <location>
        <begin position="19"/>
        <end position="66"/>
    </location>
</feature>
<dbReference type="GO" id="GO:0004888">
    <property type="term" value="F:transmembrane signaling receptor activity"/>
    <property type="evidence" value="ECO:0007669"/>
    <property type="project" value="InterPro"/>
</dbReference>
<evidence type="ECO:0000313" key="8">
    <source>
        <dbReference type="Proteomes" id="UP000219285"/>
    </source>
</evidence>
<gene>
    <name evidence="7" type="ORF">CA267_007690</name>
</gene>
<dbReference type="Proteomes" id="UP000219285">
    <property type="component" value="Chromosome"/>
</dbReference>
<evidence type="ECO:0000259" key="6">
    <source>
        <dbReference type="PROSITE" id="PS50112"/>
    </source>
</evidence>
<evidence type="ECO:0000313" key="7">
    <source>
        <dbReference type="EMBL" id="QJR80671.1"/>
    </source>
</evidence>
<keyword evidence="2 4" id="KW-0807">Transducer</keyword>
<dbReference type="SMART" id="SM00091">
    <property type="entry name" value="PAS"/>
    <property type="match status" value="2"/>
</dbReference>
<dbReference type="GO" id="GO:0007165">
    <property type="term" value="P:signal transduction"/>
    <property type="evidence" value="ECO:0007669"/>
    <property type="project" value="UniProtKB-KW"/>
</dbReference>